<dbReference type="Proteomes" id="UP001234297">
    <property type="component" value="Chromosome 2"/>
</dbReference>
<organism evidence="1 2">
    <name type="scientific">Persea americana</name>
    <name type="common">Avocado</name>
    <dbReference type="NCBI Taxonomy" id="3435"/>
    <lineage>
        <taxon>Eukaryota</taxon>
        <taxon>Viridiplantae</taxon>
        <taxon>Streptophyta</taxon>
        <taxon>Embryophyta</taxon>
        <taxon>Tracheophyta</taxon>
        <taxon>Spermatophyta</taxon>
        <taxon>Magnoliopsida</taxon>
        <taxon>Magnoliidae</taxon>
        <taxon>Laurales</taxon>
        <taxon>Lauraceae</taxon>
        <taxon>Persea</taxon>
    </lineage>
</organism>
<sequence length="103" mass="11387">MEYLIIRLNWLIIPAMVNLTPISSRGANIHYGTDGIPLVGKGDKQIIQHVLPYMSSASHLVLSQGGHYGGNRAATLLLDRIMFSVISDLLLIKSTRCKKWALT</sequence>
<accession>A0ACC2MKW6</accession>
<comment type="caution">
    <text evidence="1">The sequence shown here is derived from an EMBL/GenBank/DDBJ whole genome shotgun (WGS) entry which is preliminary data.</text>
</comment>
<evidence type="ECO:0000313" key="2">
    <source>
        <dbReference type="Proteomes" id="UP001234297"/>
    </source>
</evidence>
<name>A0ACC2MKW6_PERAE</name>
<dbReference type="EMBL" id="CM056810">
    <property type="protein sequence ID" value="KAJ8645989.1"/>
    <property type="molecule type" value="Genomic_DNA"/>
</dbReference>
<keyword evidence="2" id="KW-1185">Reference proteome</keyword>
<proteinExistence type="predicted"/>
<protein>
    <submittedName>
        <fullName evidence="1">Uncharacterized protein</fullName>
    </submittedName>
</protein>
<gene>
    <name evidence="1" type="ORF">MRB53_007737</name>
</gene>
<reference evidence="1 2" key="1">
    <citation type="journal article" date="2022" name="Hortic Res">
        <title>A haplotype resolved chromosomal level avocado genome allows analysis of novel avocado genes.</title>
        <authorList>
            <person name="Nath O."/>
            <person name="Fletcher S.J."/>
            <person name="Hayward A."/>
            <person name="Shaw L.M."/>
            <person name="Masouleh A.K."/>
            <person name="Furtado A."/>
            <person name="Henry R.J."/>
            <person name="Mitter N."/>
        </authorList>
    </citation>
    <scope>NUCLEOTIDE SEQUENCE [LARGE SCALE GENOMIC DNA]</scope>
    <source>
        <strain evidence="2">cv. Hass</strain>
    </source>
</reference>
<evidence type="ECO:0000313" key="1">
    <source>
        <dbReference type="EMBL" id="KAJ8645989.1"/>
    </source>
</evidence>